<evidence type="ECO:0000313" key="6">
    <source>
        <dbReference type="Proteomes" id="UP000034231"/>
    </source>
</evidence>
<dbReference type="PANTHER" id="PTHR43204">
    <property type="entry name" value="ABC TRANSPORTER I FAMILY MEMBER 6, CHLOROPLASTIC"/>
    <property type="match status" value="1"/>
</dbReference>
<organism evidence="5 6">
    <name type="scientific">Candidatus Shapirobacteria bacterium GW2011_GWE1_38_10</name>
    <dbReference type="NCBI Taxonomy" id="1618488"/>
    <lineage>
        <taxon>Bacteria</taxon>
        <taxon>Candidatus Shapironibacteriota</taxon>
    </lineage>
</organism>
<evidence type="ECO:0000256" key="3">
    <source>
        <dbReference type="ARBA" id="ARBA00022840"/>
    </source>
</evidence>
<evidence type="ECO:0000256" key="1">
    <source>
        <dbReference type="ARBA" id="ARBA00006216"/>
    </source>
</evidence>
<dbReference type="InterPro" id="IPR003439">
    <property type="entry name" value="ABC_transporter-like_ATP-bd"/>
</dbReference>
<dbReference type="PROSITE" id="PS50893">
    <property type="entry name" value="ABC_TRANSPORTER_2"/>
    <property type="match status" value="1"/>
</dbReference>
<dbReference type="Gene3D" id="3.40.50.300">
    <property type="entry name" value="P-loop containing nucleotide triphosphate hydrolases"/>
    <property type="match status" value="1"/>
</dbReference>
<dbReference type="SUPFAM" id="SSF52540">
    <property type="entry name" value="P-loop containing nucleoside triphosphate hydrolases"/>
    <property type="match status" value="1"/>
</dbReference>
<name>A0A0G0IIH6_9BACT</name>
<keyword evidence="2" id="KW-0547">Nucleotide-binding</keyword>
<protein>
    <submittedName>
        <fullName evidence="5">FeS assembly ATPase SufC</fullName>
    </submittedName>
</protein>
<reference evidence="5 6" key="1">
    <citation type="journal article" date="2015" name="Nature">
        <title>rRNA introns, odd ribosomes, and small enigmatic genomes across a large radiation of phyla.</title>
        <authorList>
            <person name="Brown C.T."/>
            <person name="Hug L.A."/>
            <person name="Thomas B.C."/>
            <person name="Sharon I."/>
            <person name="Castelle C.J."/>
            <person name="Singh A."/>
            <person name="Wilkins M.J."/>
            <person name="Williams K.H."/>
            <person name="Banfield J.F."/>
        </authorList>
    </citation>
    <scope>NUCLEOTIDE SEQUENCE [LARGE SCALE GENOMIC DNA]</scope>
</reference>
<comment type="caution">
    <text evidence="5">The sequence shown here is derived from an EMBL/GenBank/DDBJ whole genome shotgun (WGS) entry which is preliminary data.</text>
</comment>
<gene>
    <name evidence="5" type="ORF">US68_C0001G0009</name>
</gene>
<comment type="similarity">
    <text evidence="1">Belongs to the ABC transporter superfamily. Ycf16 family.</text>
</comment>
<sequence length="243" mass="27257">MLQIKKISVSVEGKPILADIGLELNAGEVMALMGPNGSGKSSLAYALAGHPKYAVDKGKMFFDKKEITELTPNERAMMGLFLANQAPVAIPGLGIKSFLWQIYKKFENEKRMDLVKFRNWLDDEAEKLQLKNGLLERGLNDGFSGGERKKMEVLQMLVSKPKYIILDEIDSGLDVDALKIIALRVKKMVKEDKVGVLIITHYSRILNYLKADKVVIIEKGKVKEMGGMELVKKIEDKGFEEKK</sequence>
<dbReference type="InterPro" id="IPR027417">
    <property type="entry name" value="P-loop_NTPase"/>
</dbReference>
<dbReference type="GO" id="GO:0016887">
    <property type="term" value="F:ATP hydrolysis activity"/>
    <property type="evidence" value="ECO:0007669"/>
    <property type="project" value="InterPro"/>
</dbReference>
<keyword evidence="3" id="KW-0067">ATP-binding</keyword>
<feature type="domain" description="ABC transporter" evidence="4">
    <location>
        <begin position="2"/>
        <end position="243"/>
    </location>
</feature>
<dbReference type="NCBIfam" id="TIGR01978">
    <property type="entry name" value="sufC"/>
    <property type="match status" value="1"/>
</dbReference>
<evidence type="ECO:0000256" key="2">
    <source>
        <dbReference type="ARBA" id="ARBA00022741"/>
    </source>
</evidence>
<dbReference type="CDD" id="cd03217">
    <property type="entry name" value="ABC_FeS_Assembly"/>
    <property type="match status" value="1"/>
</dbReference>
<dbReference type="AlphaFoldDB" id="A0A0G0IIH6"/>
<dbReference type="SMART" id="SM00382">
    <property type="entry name" value="AAA"/>
    <property type="match status" value="1"/>
</dbReference>
<dbReference type="PANTHER" id="PTHR43204:SF1">
    <property type="entry name" value="ABC TRANSPORTER I FAMILY MEMBER 6, CHLOROPLASTIC"/>
    <property type="match status" value="1"/>
</dbReference>
<proteinExistence type="inferred from homology"/>
<evidence type="ECO:0000313" key="5">
    <source>
        <dbReference type="EMBL" id="KKQ50810.1"/>
    </source>
</evidence>
<dbReference type="PROSITE" id="PS00211">
    <property type="entry name" value="ABC_TRANSPORTER_1"/>
    <property type="match status" value="1"/>
</dbReference>
<dbReference type="PATRIC" id="fig|1618488.3.peg.9"/>
<evidence type="ECO:0000259" key="4">
    <source>
        <dbReference type="PROSITE" id="PS50893"/>
    </source>
</evidence>
<accession>A0A0G0IIH6</accession>
<dbReference type="EMBL" id="LBTX01000001">
    <property type="protein sequence ID" value="KKQ50810.1"/>
    <property type="molecule type" value="Genomic_DNA"/>
</dbReference>
<dbReference type="Pfam" id="PF00005">
    <property type="entry name" value="ABC_tran"/>
    <property type="match status" value="1"/>
</dbReference>
<dbReference type="Proteomes" id="UP000034231">
    <property type="component" value="Unassembled WGS sequence"/>
</dbReference>
<dbReference type="InterPro" id="IPR010230">
    <property type="entry name" value="FeS-cluster_ATPase_SufC"/>
</dbReference>
<dbReference type="GO" id="GO:0005524">
    <property type="term" value="F:ATP binding"/>
    <property type="evidence" value="ECO:0007669"/>
    <property type="project" value="UniProtKB-KW"/>
</dbReference>
<dbReference type="InterPro" id="IPR017871">
    <property type="entry name" value="ABC_transporter-like_CS"/>
</dbReference>
<dbReference type="InterPro" id="IPR003593">
    <property type="entry name" value="AAA+_ATPase"/>
</dbReference>